<comment type="caution">
    <text evidence="4">The sequence shown here is derived from an EMBL/GenBank/DDBJ whole genome shotgun (WGS) entry which is preliminary data.</text>
</comment>
<dbReference type="EMBL" id="BMIJ01000008">
    <property type="protein sequence ID" value="GGC07618.1"/>
    <property type="molecule type" value="Genomic_DNA"/>
</dbReference>
<name>A0ABQ1KU08_9GAMM</name>
<dbReference type="InterPro" id="IPR057326">
    <property type="entry name" value="KR_dom"/>
</dbReference>
<dbReference type="PANTHER" id="PTHR42760:SF133">
    <property type="entry name" value="3-OXOACYL-[ACYL-CARRIER-PROTEIN] REDUCTASE"/>
    <property type="match status" value="1"/>
</dbReference>
<dbReference type="PRINTS" id="PR00081">
    <property type="entry name" value="GDHRDH"/>
</dbReference>
<dbReference type="InterPro" id="IPR002347">
    <property type="entry name" value="SDR_fam"/>
</dbReference>
<evidence type="ECO:0000256" key="1">
    <source>
        <dbReference type="ARBA" id="ARBA00006484"/>
    </source>
</evidence>
<dbReference type="RefSeq" id="WP_188751135.1">
    <property type="nucleotide sequence ID" value="NZ_BMIJ01000008.1"/>
</dbReference>
<keyword evidence="2" id="KW-0560">Oxidoreductase</keyword>
<proteinExistence type="inferred from homology"/>
<dbReference type="Proteomes" id="UP000629025">
    <property type="component" value="Unassembled WGS sequence"/>
</dbReference>
<keyword evidence="5" id="KW-1185">Reference proteome</keyword>
<evidence type="ECO:0000313" key="4">
    <source>
        <dbReference type="EMBL" id="GGC07618.1"/>
    </source>
</evidence>
<accession>A0ABQ1KU08</accession>
<dbReference type="SMART" id="SM00822">
    <property type="entry name" value="PKS_KR"/>
    <property type="match status" value="1"/>
</dbReference>
<gene>
    <name evidence="4" type="ORF">GCM10011352_37360</name>
</gene>
<dbReference type="SUPFAM" id="SSF51735">
    <property type="entry name" value="NAD(P)-binding Rossmann-fold domains"/>
    <property type="match status" value="1"/>
</dbReference>
<dbReference type="PROSITE" id="PS00061">
    <property type="entry name" value="ADH_SHORT"/>
    <property type="match status" value="1"/>
</dbReference>
<reference evidence="5" key="1">
    <citation type="journal article" date="2019" name="Int. J. Syst. Evol. Microbiol.">
        <title>The Global Catalogue of Microorganisms (GCM) 10K type strain sequencing project: providing services to taxonomists for standard genome sequencing and annotation.</title>
        <authorList>
            <consortium name="The Broad Institute Genomics Platform"/>
            <consortium name="The Broad Institute Genome Sequencing Center for Infectious Disease"/>
            <person name="Wu L."/>
            <person name="Ma J."/>
        </authorList>
    </citation>
    <scope>NUCLEOTIDE SEQUENCE [LARGE SCALE GENOMIC DNA]</scope>
    <source>
        <strain evidence="5">CGMCC 1.15341</strain>
    </source>
</reference>
<organism evidence="4 5">
    <name type="scientific">Marinobacterium zhoushanense</name>
    <dbReference type="NCBI Taxonomy" id="1679163"/>
    <lineage>
        <taxon>Bacteria</taxon>
        <taxon>Pseudomonadati</taxon>
        <taxon>Pseudomonadota</taxon>
        <taxon>Gammaproteobacteria</taxon>
        <taxon>Oceanospirillales</taxon>
        <taxon>Oceanospirillaceae</taxon>
        <taxon>Marinobacterium</taxon>
    </lineage>
</organism>
<evidence type="ECO:0000256" key="2">
    <source>
        <dbReference type="ARBA" id="ARBA00023002"/>
    </source>
</evidence>
<comment type="similarity">
    <text evidence="1">Belongs to the short-chain dehydrogenases/reductases (SDR) family.</text>
</comment>
<evidence type="ECO:0000313" key="5">
    <source>
        <dbReference type="Proteomes" id="UP000629025"/>
    </source>
</evidence>
<dbReference type="Pfam" id="PF13561">
    <property type="entry name" value="adh_short_C2"/>
    <property type="match status" value="1"/>
</dbReference>
<dbReference type="InterPro" id="IPR020904">
    <property type="entry name" value="Sc_DH/Rdtase_CS"/>
</dbReference>
<sequence>MKEQQQEAEQRISFDSPQPFGSLLRGKTILITGATRGIGLAVARRFASEGARLWLNGRSPDDVDALVRTLSREFGVECYPLAFDVSDPAQVKNGYRSMFEQTRTLDVLVNNAGVMSDALIGMVTQAQIEACFSTNTFGNLYCTQYAVRMMKRGGGGSIINLSSVMGQVGNAGLAVYSASKAAVIGITRSLAKELASSHIRVNALAPGLIATDMASSIDGDLFRQRLGSIAMERIGDPDEVAKAALFLASDLSSYVTGQVLGVDGGMLV</sequence>
<dbReference type="PRINTS" id="PR00080">
    <property type="entry name" value="SDRFAMILY"/>
</dbReference>
<dbReference type="Gene3D" id="3.40.50.720">
    <property type="entry name" value="NAD(P)-binding Rossmann-like Domain"/>
    <property type="match status" value="1"/>
</dbReference>
<dbReference type="PANTHER" id="PTHR42760">
    <property type="entry name" value="SHORT-CHAIN DEHYDROGENASES/REDUCTASES FAMILY MEMBER"/>
    <property type="match status" value="1"/>
</dbReference>
<protein>
    <submittedName>
        <fullName evidence="4">3-oxoacyl-ACP reductase</fullName>
    </submittedName>
</protein>
<evidence type="ECO:0000259" key="3">
    <source>
        <dbReference type="SMART" id="SM00822"/>
    </source>
</evidence>
<dbReference type="InterPro" id="IPR036291">
    <property type="entry name" value="NAD(P)-bd_dom_sf"/>
</dbReference>
<feature type="domain" description="Ketoreductase" evidence="3">
    <location>
        <begin position="27"/>
        <end position="212"/>
    </location>
</feature>
<dbReference type="NCBIfam" id="NF005559">
    <property type="entry name" value="PRK07231.1"/>
    <property type="match status" value="1"/>
</dbReference>